<sequence length="74" mass="8953">MKNNINEKRLQRLNDRQNVFNAKYKKTIEQQEKQQQQYKENSNNNIISSSNNNEFNTIMDVSRNAHTHIYVHMQ</sequence>
<feature type="compositionally biased region" description="Low complexity" evidence="1">
    <location>
        <begin position="33"/>
        <end position="52"/>
    </location>
</feature>
<accession>A0A1A9VE36</accession>
<dbReference type="EnsemblMetazoa" id="GAUT034325-RA">
    <property type="protein sequence ID" value="GAUT034325-PA"/>
    <property type="gene ID" value="GAUT034325"/>
</dbReference>
<evidence type="ECO:0000313" key="2">
    <source>
        <dbReference type="EnsemblMetazoa" id="GAUT034325-PA"/>
    </source>
</evidence>
<proteinExistence type="predicted"/>
<name>A0A1A9VE36_GLOAU</name>
<dbReference type="VEuPathDB" id="VectorBase:GAUT034325"/>
<feature type="region of interest" description="Disordered" evidence="1">
    <location>
        <begin position="30"/>
        <end position="52"/>
    </location>
</feature>
<dbReference type="AlphaFoldDB" id="A0A1A9VE36"/>
<evidence type="ECO:0000256" key="1">
    <source>
        <dbReference type="SAM" id="MobiDB-lite"/>
    </source>
</evidence>
<evidence type="ECO:0000313" key="3">
    <source>
        <dbReference type="Proteomes" id="UP000078200"/>
    </source>
</evidence>
<organism evidence="2 3">
    <name type="scientific">Glossina austeni</name>
    <name type="common">Savannah tsetse fly</name>
    <dbReference type="NCBI Taxonomy" id="7395"/>
    <lineage>
        <taxon>Eukaryota</taxon>
        <taxon>Metazoa</taxon>
        <taxon>Ecdysozoa</taxon>
        <taxon>Arthropoda</taxon>
        <taxon>Hexapoda</taxon>
        <taxon>Insecta</taxon>
        <taxon>Pterygota</taxon>
        <taxon>Neoptera</taxon>
        <taxon>Endopterygota</taxon>
        <taxon>Diptera</taxon>
        <taxon>Brachycera</taxon>
        <taxon>Muscomorpha</taxon>
        <taxon>Hippoboscoidea</taxon>
        <taxon>Glossinidae</taxon>
        <taxon>Glossina</taxon>
    </lineage>
</organism>
<protein>
    <submittedName>
        <fullName evidence="2">Uncharacterized protein</fullName>
    </submittedName>
</protein>
<reference evidence="2" key="1">
    <citation type="submission" date="2020-05" db="UniProtKB">
        <authorList>
            <consortium name="EnsemblMetazoa"/>
        </authorList>
    </citation>
    <scope>IDENTIFICATION</scope>
    <source>
        <strain evidence="2">TTRI</strain>
    </source>
</reference>
<dbReference type="Proteomes" id="UP000078200">
    <property type="component" value="Unassembled WGS sequence"/>
</dbReference>
<keyword evidence="3" id="KW-1185">Reference proteome</keyword>